<comment type="caution">
    <text evidence="2">The sequence shown here is derived from an EMBL/GenBank/DDBJ whole genome shotgun (WGS) entry which is preliminary data.</text>
</comment>
<dbReference type="PANTHER" id="PTHR12126:SF11">
    <property type="entry name" value="NADH DEHYDROGENASE [UBIQUINONE] 1 ALPHA SUBCOMPLEX SUBUNIT 9, MITOCHONDRIAL"/>
    <property type="match status" value="1"/>
</dbReference>
<gene>
    <name evidence="2" type="ORF">BET99_04495</name>
</gene>
<accession>A0A1J5U8X3</accession>
<organism evidence="2 3">
    <name type="scientific">Marine Group III euryarchaeote CG-Epi2</name>
    <dbReference type="NCBI Taxonomy" id="1888996"/>
    <lineage>
        <taxon>Archaea</taxon>
        <taxon>Methanobacteriati</taxon>
        <taxon>Thermoplasmatota</taxon>
        <taxon>Thermoplasmata</taxon>
        <taxon>Candidatus Thermoprofundales</taxon>
    </lineage>
</organism>
<protein>
    <recommendedName>
        <fullName evidence="1">NAD-dependent epimerase/dehydratase domain-containing protein</fullName>
    </recommendedName>
</protein>
<dbReference type="SUPFAM" id="SSF51735">
    <property type="entry name" value="NAD(P)-binding Rossmann-fold domains"/>
    <property type="match status" value="1"/>
</dbReference>
<dbReference type="EMBL" id="MIYZ01000015">
    <property type="protein sequence ID" value="OIR22388.1"/>
    <property type="molecule type" value="Genomic_DNA"/>
</dbReference>
<dbReference type="InterPro" id="IPR036291">
    <property type="entry name" value="NAD(P)-bd_dom_sf"/>
</dbReference>
<reference evidence="2 3" key="1">
    <citation type="submission" date="2016-08" db="EMBL/GenBank/DDBJ databases">
        <title>New Insights into Marine Group III Euryarchaeota, from dark to light.</title>
        <authorList>
            <person name="Haro-Moreno J.M."/>
            <person name="Rodriguez-Valera F."/>
            <person name="Lopez-Garcia P."/>
            <person name="Moreira D."/>
            <person name="Martin-Cuadrado A.B."/>
        </authorList>
    </citation>
    <scope>NUCLEOTIDE SEQUENCE [LARGE SCALE GENOMIC DNA]</scope>
    <source>
        <strain evidence="2">CG-Epi2</strain>
    </source>
</reference>
<dbReference type="InterPro" id="IPR051207">
    <property type="entry name" value="ComplexI_NDUFA9_subunit"/>
</dbReference>
<dbReference type="InterPro" id="IPR001509">
    <property type="entry name" value="Epimerase_deHydtase"/>
</dbReference>
<name>A0A1J5U8X3_9ARCH</name>
<evidence type="ECO:0000313" key="3">
    <source>
        <dbReference type="Proteomes" id="UP000183615"/>
    </source>
</evidence>
<feature type="domain" description="NAD-dependent epimerase/dehydratase" evidence="1">
    <location>
        <begin position="9"/>
        <end position="196"/>
    </location>
</feature>
<dbReference type="Proteomes" id="UP000183615">
    <property type="component" value="Unassembled WGS sequence"/>
</dbReference>
<dbReference type="Gene3D" id="3.40.50.720">
    <property type="entry name" value="NAD(P)-binding Rossmann-like Domain"/>
    <property type="match status" value="1"/>
</dbReference>
<evidence type="ECO:0000259" key="1">
    <source>
        <dbReference type="Pfam" id="PF01370"/>
    </source>
</evidence>
<dbReference type="Pfam" id="PF01370">
    <property type="entry name" value="Epimerase"/>
    <property type="match status" value="1"/>
</dbReference>
<dbReference type="PANTHER" id="PTHR12126">
    <property type="entry name" value="NADH-UBIQUINONE OXIDOREDUCTASE 39 KDA SUBUNIT-RELATED"/>
    <property type="match status" value="1"/>
</dbReference>
<dbReference type="AlphaFoldDB" id="A0A1J5U8X3"/>
<dbReference type="GO" id="GO:0044877">
    <property type="term" value="F:protein-containing complex binding"/>
    <property type="evidence" value="ECO:0007669"/>
    <property type="project" value="TreeGrafter"/>
</dbReference>
<sequence length="311" mass="35127">MVKLEGLHVVTGAFGYTGRWIAHHLLKQGAQVRTLTNSIGRDDPFNGKVEVHRYDFDNRKKLVESLKGVSVLYNTYWVRYTVEGQGFAHALAVKNSKKLFLAAKEAGVGKIVHISVANPDKAPGWAYFRGKIIVEDFLKKTGVPYSIIRPTLLYGRRQDVLVNNITWMLRRFPLFGMFGDGKYPVQPIYVDDVAKIAIDQGQLTENALVDATGPDIFEYKEFLDILSKGMGRKNIYIPIPDWLTLMVGQFMGLLLQDIVITEAEIRGLKQGLMASSEEPLGTTSFEEWAKGNGENLGRHYRNDIKTRKYVK</sequence>
<evidence type="ECO:0000313" key="2">
    <source>
        <dbReference type="EMBL" id="OIR22388.1"/>
    </source>
</evidence>
<proteinExistence type="predicted"/>